<dbReference type="Gene3D" id="2.30.30.40">
    <property type="entry name" value="SH3 Domains"/>
    <property type="match status" value="1"/>
</dbReference>
<dbReference type="EMBL" id="MCFC01000001">
    <property type="protein sequence ID" value="ORY35356.1"/>
    <property type="molecule type" value="Genomic_DNA"/>
</dbReference>
<dbReference type="GO" id="GO:0007265">
    <property type="term" value="P:Ras protein signal transduction"/>
    <property type="evidence" value="ECO:0007669"/>
    <property type="project" value="TreeGrafter"/>
</dbReference>
<dbReference type="Pfam" id="PF00397">
    <property type="entry name" value="WW"/>
    <property type="match status" value="1"/>
</dbReference>
<comment type="caution">
    <text evidence="10">The sequence shown here is derived from an EMBL/GenBank/DDBJ whole genome shotgun (WGS) entry which is preliminary data.</text>
</comment>
<dbReference type="InterPro" id="IPR008937">
    <property type="entry name" value="Ras-like_GEF"/>
</dbReference>
<dbReference type="InterPro" id="IPR023578">
    <property type="entry name" value="Ras_GEF_dom_sf"/>
</dbReference>
<dbReference type="FunCoup" id="A0A1Y2BKQ2">
    <property type="interactions" value="38"/>
</dbReference>
<protein>
    <recommendedName>
        <fullName evidence="12">Ras guanine nucleotide exchange factor domain-containing protein</fullName>
    </recommendedName>
</protein>
<dbReference type="Gene3D" id="2.20.70.10">
    <property type="match status" value="1"/>
</dbReference>
<dbReference type="Pfam" id="PF00617">
    <property type="entry name" value="RasGEF"/>
    <property type="match status" value="1"/>
</dbReference>
<dbReference type="PRINTS" id="PR00452">
    <property type="entry name" value="SH3DOMAIN"/>
</dbReference>
<dbReference type="GO" id="GO:0005085">
    <property type="term" value="F:guanyl-nucleotide exchange factor activity"/>
    <property type="evidence" value="ECO:0007669"/>
    <property type="project" value="UniProtKB-KW"/>
</dbReference>
<evidence type="ECO:0000313" key="10">
    <source>
        <dbReference type="EMBL" id="ORY35356.1"/>
    </source>
</evidence>
<dbReference type="CDD" id="cd11883">
    <property type="entry name" value="SH3_Sdc25"/>
    <property type="match status" value="1"/>
</dbReference>
<dbReference type="PANTHER" id="PTHR23113">
    <property type="entry name" value="GUANINE NUCLEOTIDE EXCHANGE FACTOR"/>
    <property type="match status" value="1"/>
</dbReference>
<dbReference type="SMART" id="SM00147">
    <property type="entry name" value="RasGEF"/>
    <property type="match status" value="1"/>
</dbReference>
<dbReference type="SMART" id="SM00229">
    <property type="entry name" value="RasGEFN"/>
    <property type="match status" value="1"/>
</dbReference>
<keyword evidence="2 3" id="KW-0344">Guanine-nucleotide releasing factor</keyword>
<dbReference type="InterPro" id="IPR001202">
    <property type="entry name" value="WW_dom"/>
</dbReference>
<dbReference type="PROSITE" id="PS50020">
    <property type="entry name" value="WW_DOMAIN_2"/>
    <property type="match status" value="1"/>
</dbReference>
<evidence type="ECO:0000256" key="2">
    <source>
        <dbReference type="ARBA" id="ARBA00022658"/>
    </source>
</evidence>
<dbReference type="OrthoDB" id="546434at2759"/>
<dbReference type="InterPro" id="IPR036028">
    <property type="entry name" value="SH3-like_dom_sf"/>
</dbReference>
<feature type="domain" description="N-terminal Ras-GEF" evidence="9">
    <location>
        <begin position="956"/>
        <end position="1087"/>
    </location>
</feature>
<dbReference type="SUPFAM" id="SSF51045">
    <property type="entry name" value="WW domain"/>
    <property type="match status" value="1"/>
</dbReference>
<evidence type="ECO:0008006" key="12">
    <source>
        <dbReference type="Google" id="ProtNLM"/>
    </source>
</evidence>
<dbReference type="InterPro" id="IPR001895">
    <property type="entry name" value="RASGEF_cat_dom"/>
</dbReference>
<feature type="compositionally biased region" description="Low complexity" evidence="5">
    <location>
        <begin position="1308"/>
        <end position="1343"/>
    </location>
</feature>
<accession>A0A1Y2BKQ2</accession>
<feature type="compositionally biased region" description="Polar residues" evidence="5">
    <location>
        <begin position="780"/>
        <end position="796"/>
    </location>
</feature>
<dbReference type="SUPFAM" id="SSF48366">
    <property type="entry name" value="Ras GEF"/>
    <property type="match status" value="1"/>
</dbReference>
<feature type="compositionally biased region" description="Low complexity" evidence="5">
    <location>
        <begin position="831"/>
        <end position="843"/>
    </location>
</feature>
<dbReference type="InterPro" id="IPR036964">
    <property type="entry name" value="RASGEF_cat_dom_sf"/>
</dbReference>
<evidence type="ECO:0000259" key="8">
    <source>
        <dbReference type="PROSITE" id="PS50020"/>
    </source>
</evidence>
<evidence type="ECO:0000259" key="9">
    <source>
        <dbReference type="PROSITE" id="PS50212"/>
    </source>
</evidence>
<dbReference type="CDD" id="cd06224">
    <property type="entry name" value="REM"/>
    <property type="match status" value="1"/>
</dbReference>
<evidence type="ECO:0000256" key="5">
    <source>
        <dbReference type="SAM" id="MobiDB-lite"/>
    </source>
</evidence>
<dbReference type="PROSITE" id="PS50009">
    <property type="entry name" value="RASGEF_CAT"/>
    <property type="match status" value="1"/>
</dbReference>
<feature type="region of interest" description="Disordered" evidence="5">
    <location>
        <begin position="329"/>
        <end position="349"/>
    </location>
</feature>
<feature type="region of interest" description="Disordered" evidence="5">
    <location>
        <begin position="775"/>
        <end position="904"/>
    </location>
</feature>
<dbReference type="PROSITE" id="PS50002">
    <property type="entry name" value="SH3"/>
    <property type="match status" value="1"/>
</dbReference>
<evidence type="ECO:0000259" key="6">
    <source>
        <dbReference type="PROSITE" id="PS50002"/>
    </source>
</evidence>
<evidence type="ECO:0000256" key="3">
    <source>
        <dbReference type="PROSITE-ProRule" id="PRU00168"/>
    </source>
</evidence>
<feature type="domain" description="WW" evidence="8">
    <location>
        <begin position="276"/>
        <end position="309"/>
    </location>
</feature>
<dbReference type="InterPro" id="IPR001452">
    <property type="entry name" value="SH3_domain"/>
</dbReference>
<evidence type="ECO:0000256" key="1">
    <source>
        <dbReference type="ARBA" id="ARBA00022443"/>
    </source>
</evidence>
<dbReference type="CDD" id="cd00201">
    <property type="entry name" value="WW"/>
    <property type="match status" value="1"/>
</dbReference>
<feature type="domain" description="Ras-GEF" evidence="7">
    <location>
        <begin position="1125"/>
        <end position="1412"/>
    </location>
</feature>
<reference evidence="10 11" key="1">
    <citation type="submission" date="2016-07" db="EMBL/GenBank/DDBJ databases">
        <title>Pervasive Adenine N6-methylation of Active Genes in Fungi.</title>
        <authorList>
            <consortium name="DOE Joint Genome Institute"/>
            <person name="Mondo S.J."/>
            <person name="Dannebaum R.O."/>
            <person name="Kuo R.C."/>
            <person name="Labutti K."/>
            <person name="Haridas S."/>
            <person name="Kuo A."/>
            <person name="Salamov A."/>
            <person name="Ahrendt S.R."/>
            <person name="Lipzen A."/>
            <person name="Sullivan W."/>
            <person name="Andreopoulos W.B."/>
            <person name="Clum A."/>
            <person name="Lindquist E."/>
            <person name="Daum C."/>
            <person name="Ramamoorthy G.K."/>
            <person name="Gryganskyi A."/>
            <person name="Culley D."/>
            <person name="Magnuson J.K."/>
            <person name="James T.Y."/>
            <person name="O'Malley M.A."/>
            <person name="Stajich J.E."/>
            <person name="Spatafora J.W."/>
            <person name="Visel A."/>
            <person name="Grigoriev I.V."/>
        </authorList>
    </citation>
    <scope>NUCLEOTIDE SEQUENCE [LARGE SCALE GENOMIC DNA]</scope>
    <source>
        <strain evidence="10 11">68-887.2</strain>
    </source>
</reference>
<dbReference type="InParanoid" id="A0A1Y2BKQ2"/>
<dbReference type="Gene3D" id="1.10.840.10">
    <property type="entry name" value="Ras guanine-nucleotide exchange factors catalytic domain"/>
    <property type="match status" value="1"/>
</dbReference>
<feature type="region of interest" description="Disordered" evidence="5">
    <location>
        <begin position="1306"/>
        <end position="1343"/>
    </location>
</feature>
<name>A0A1Y2BKQ2_9TREE</name>
<dbReference type="Pfam" id="PF00618">
    <property type="entry name" value="RasGEF_N"/>
    <property type="match status" value="1"/>
</dbReference>
<feature type="compositionally biased region" description="Basic and acidic residues" evidence="5">
    <location>
        <begin position="890"/>
        <end position="899"/>
    </location>
</feature>
<gene>
    <name evidence="10" type="ORF">BCR39DRAFT_3332</name>
</gene>
<dbReference type="InterPro" id="IPR036020">
    <property type="entry name" value="WW_dom_sf"/>
</dbReference>
<dbReference type="PROSITE" id="PS50212">
    <property type="entry name" value="RASGEF_NTER"/>
    <property type="match status" value="1"/>
</dbReference>
<feature type="region of interest" description="Disordered" evidence="5">
    <location>
        <begin position="257"/>
        <end position="283"/>
    </location>
</feature>
<dbReference type="CDD" id="cd00155">
    <property type="entry name" value="RasGEF"/>
    <property type="match status" value="1"/>
</dbReference>
<sequence>MTDSAVRGIQTASTSPFPLSLGIHSTRHVPPAATLSSPSTSRVVASSSSSVASSSRAQPLVTSEADLESDQYFVRARFDFTATDPSALSFSAGDIIEVITMLDSGWWDGVLHGTRGWFPSNFVEEITEEDMLRMMDEAELVRAEEERIEDREDEEAVLSMEDVLGGDLGWEGSAGLEALAREMMEDELEMEMDLRRNESAHPQLTPVNDGHEFQEEARRRRLVMGLSAESISMAPEDDFGGKRIGREREDTDRTIRKTGTPLANTGDRDTRPQTVVDPSDAWIPSLTPDGQVYYHNTQTGENSWDLPINTPSAEDDLYAADDYFASLRERPNSRLPPPNKPVKAPSPWSTTLSDDAQGLRHGNNHTGRMQHEIPSSSSPVANLQDEVQRLSVSSAGAREAHRSSVQIRLKPTTELNRNVRDALQHALRPQEPPTMGLLMDNVNDALREIFEAAVAGSAAEEEMSRATDLGSTSGMATAVLREETAVEMLSSAHKATLAAIRELLTAFGYVGPLERSEDMPRPAWTGDMTLIGSIGLLSANVHAATTSKRVPNTSASVWPEVMRAASKLRDTLPALPRAVAPDAPPTTIDNVLGRPLIAWLSADRLGEMMGGRWGFTLSNSPLRVLDVAALQEVQRFLTQYTETTRNASESNVLDILRLAMRIQETLLGIDIVSAVDLDGDTREARLAKEDDAMAYVELVNQARYALSSLDETTSAITPSMSAVLLSGASRSSLDQLSAVISSCVSELATLQIISAEQISANNQYLVRGQIGHRSPLYVPPSTSKPRPHSAISTQSRTSRRSDGSSLPQQSRGLEEEFLDQEEELERRDRAGQMSGSGSSASLAPQRAKGTGDVSATSSTTSLAYQQTESDSGSQKAKRSSFMKFMTRTRSGSDTDDGRGTARSRGNRKLAKIFGEDFNALPSVPPPGTSSSGHPAQIDQPWFLREDYEPSEIVFDDRGAVKAGTLKALVARLTPHGSTDTSFFQAFLLTFRSFTTGNELFELLVERYNIAPPPTLSPTELETWKKMKQTPIRLRVSNTIRSWLDVHYLEAEDAPILDRIEHFAGVTLVANGSELLSKQLLTLVQRKRQGGGEGPRRVASGGMLSAPAPLVPRVLPGRDLRLTDVNPLELARQLTILEFDHFQRIKPIECLNKAWTMSDGEERAPNVRAVIHTANVLSGWVSVMCLSSKDVKQRATIMKYFIQTGIELRNMNNFSSMAAIAAGLNAAPISRLKRTKELLSHKTLSLKADLDRTLDSTKNFQNYKEMLKTINPPCVPFFGFWLSAFTFIADGNKDFVQPPGSATTVRGMTTSTSNSSLASNAGAGPSSAVVVGQTQTQTSQSAESTTQAKPLINFFKRSLSAEILRDIQQYQSQPYNLTRFKPVYDWLMVSMNRCAAEWDVDSVYELSLKIEPREKEEERITRMLHDSGFI</sequence>
<dbReference type="SUPFAM" id="SSF50044">
    <property type="entry name" value="SH3-domain"/>
    <property type="match status" value="1"/>
</dbReference>
<dbReference type="GO" id="GO:0005886">
    <property type="term" value="C:plasma membrane"/>
    <property type="evidence" value="ECO:0007669"/>
    <property type="project" value="TreeGrafter"/>
</dbReference>
<organism evidence="10 11">
    <name type="scientific">Naematelia encephala</name>
    <dbReference type="NCBI Taxonomy" id="71784"/>
    <lineage>
        <taxon>Eukaryota</taxon>
        <taxon>Fungi</taxon>
        <taxon>Dikarya</taxon>
        <taxon>Basidiomycota</taxon>
        <taxon>Agaricomycotina</taxon>
        <taxon>Tremellomycetes</taxon>
        <taxon>Tremellales</taxon>
        <taxon>Naemateliaceae</taxon>
        <taxon>Naematelia</taxon>
    </lineage>
</organism>
<evidence type="ECO:0000259" key="7">
    <source>
        <dbReference type="PROSITE" id="PS50009"/>
    </source>
</evidence>
<dbReference type="STRING" id="71784.A0A1Y2BKQ2"/>
<dbReference type="FunFam" id="2.30.30.40:FF:000072">
    <property type="entry name" value="Unconventional Myosin IB"/>
    <property type="match status" value="1"/>
</dbReference>
<dbReference type="PANTHER" id="PTHR23113:SF368">
    <property type="entry name" value="CELL DIVISION CONTROL PROTEIN 25"/>
    <property type="match status" value="1"/>
</dbReference>
<dbReference type="Gene3D" id="1.20.870.10">
    <property type="entry name" value="Son of sevenless (SoS) protein Chain: S domain 1"/>
    <property type="match status" value="1"/>
</dbReference>
<proteinExistence type="predicted"/>
<keyword evidence="1 4" id="KW-0728">SH3 domain</keyword>
<dbReference type="Proteomes" id="UP000193986">
    <property type="component" value="Unassembled WGS sequence"/>
</dbReference>
<dbReference type="InterPro" id="IPR000651">
    <property type="entry name" value="Ras-like_Gua-exchang_fac_N"/>
</dbReference>
<feature type="domain" description="SH3" evidence="6">
    <location>
        <begin position="69"/>
        <end position="128"/>
    </location>
</feature>
<dbReference type="PROSITE" id="PS01159">
    <property type="entry name" value="WW_DOMAIN_1"/>
    <property type="match status" value="1"/>
</dbReference>
<dbReference type="SMART" id="SM00456">
    <property type="entry name" value="WW"/>
    <property type="match status" value="1"/>
</dbReference>
<evidence type="ECO:0000313" key="11">
    <source>
        <dbReference type="Proteomes" id="UP000193986"/>
    </source>
</evidence>
<feature type="compositionally biased region" description="Polar residues" evidence="5">
    <location>
        <begin position="853"/>
        <end position="874"/>
    </location>
</feature>
<dbReference type="SMART" id="SM00326">
    <property type="entry name" value="SH3"/>
    <property type="match status" value="1"/>
</dbReference>
<evidence type="ECO:0000256" key="4">
    <source>
        <dbReference type="PROSITE-ProRule" id="PRU00192"/>
    </source>
</evidence>
<dbReference type="Pfam" id="PF07653">
    <property type="entry name" value="SH3_2"/>
    <property type="match status" value="1"/>
</dbReference>
<keyword evidence="11" id="KW-1185">Reference proteome</keyword>